<keyword evidence="1" id="KW-0472">Membrane</keyword>
<evidence type="ECO:0000313" key="3">
    <source>
        <dbReference type="Proteomes" id="UP000252167"/>
    </source>
</evidence>
<organism evidence="2 3">
    <name type="scientific">Glutamicibacter soli</name>
    <dbReference type="NCBI Taxonomy" id="453836"/>
    <lineage>
        <taxon>Bacteria</taxon>
        <taxon>Bacillati</taxon>
        <taxon>Actinomycetota</taxon>
        <taxon>Actinomycetes</taxon>
        <taxon>Micrococcales</taxon>
        <taxon>Micrococcaceae</taxon>
        <taxon>Glutamicibacter</taxon>
    </lineage>
</organism>
<protein>
    <submittedName>
        <fullName evidence="2">Uncharacterized protein</fullName>
    </submittedName>
</protein>
<feature type="transmembrane region" description="Helical" evidence="1">
    <location>
        <begin position="34"/>
        <end position="53"/>
    </location>
</feature>
<sequence>MNKMSNATYSIIISLAGVLFAALALFAYFSGRNALIFVGMGIFFAVTMTMSSLHARQQAAARAEERAS</sequence>
<gene>
    <name evidence="2" type="ORF">C1H84_12575</name>
</gene>
<keyword evidence="1" id="KW-0812">Transmembrane</keyword>
<dbReference type="EMBL" id="POAF01000006">
    <property type="protein sequence ID" value="RBL99972.1"/>
    <property type="molecule type" value="Genomic_DNA"/>
</dbReference>
<evidence type="ECO:0000313" key="2">
    <source>
        <dbReference type="EMBL" id="RBL99972.1"/>
    </source>
</evidence>
<comment type="caution">
    <text evidence="2">The sequence shown here is derived from an EMBL/GenBank/DDBJ whole genome shotgun (WGS) entry which is preliminary data.</text>
</comment>
<proteinExistence type="predicted"/>
<keyword evidence="1" id="KW-1133">Transmembrane helix</keyword>
<accession>A0A365YD68</accession>
<dbReference type="AlphaFoldDB" id="A0A365YD68"/>
<feature type="transmembrane region" description="Helical" evidence="1">
    <location>
        <begin position="7"/>
        <end position="28"/>
    </location>
</feature>
<evidence type="ECO:0000256" key="1">
    <source>
        <dbReference type="SAM" id="Phobius"/>
    </source>
</evidence>
<dbReference type="Proteomes" id="UP000252167">
    <property type="component" value="Unassembled WGS sequence"/>
</dbReference>
<keyword evidence="3" id="KW-1185">Reference proteome</keyword>
<reference evidence="2 3" key="1">
    <citation type="submission" date="2018-01" db="EMBL/GenBank/DDBJ databases">
        <title>Glutamicibacter soli strain NHPC-3 Whole genome sequence and assembly.</title>
        <authorList>
            <person name="Choudhury P."/>
            <person name="Gupta D."/>
            <person name="Sengupta K."/>
            <person name="Jawed A."/>
            <person name="Sultana N."/>
            <person name="Saha P."/>
        </authorList>
    </citation>
    <scope>NUCLEOTIDE SEQUENCE [LARGE SCALE GENOMIC DNA]</scope>
    <source>
        <strain evidence="2 3">NHPC-3</strain>
    </source>
</reference>
<dbReference type="RefSeq" id="WP_047118176.1">
    <property type="nucleotide sequence ID" value="NZ_CM125969.1"/>
</dbReference>
<name>A0A365YD68_9MICC</name>